<feature type="non-terminal residue" evidence="1">
    <location>
        <position position="1"/>
    </location>
</feature>
<gene>
    <name evidence="1" type="ORF">S01H1_04753</name>
</gene>
<accession>X0TE46</accession>
<comment type="caution">
    <text evidence="1">The sequence shown here is derived from an EMBL/GenBank/DDBJ whole genome shotgun (WGS) entry which is preliminary data.</text>
</comment>
<reference evidence="1" key="1">
    <citation type="journal article" date="2014" name="Front. Microbiol.">
        <title>High frequency of phylogenetically diverse reductive dehalogenase-homologous genes in deep subseafloor sedimentary metagenomes.</title>
        <authorList>
            <person name="Kawai M."/>
            <person name="Futagami T."/>
            <person name="Toyoda A."/>
            <person name="Takaki Y."/>
            <person name="Nishi S."/>
            <person name="Hori S."/>
            <person name="Arai W."/>
            <person name="Tsubouchi T."/>
            <person name="Morono Y."/>
            <person name="Uchiyama I."/>
            <person name="Ito T."/>
            <person name="Fujiyama A."/>
            <person name="Inagaki F."/>
            <person name="Takami H."/>
        </authorList>
    </citation>
    <scope>NUCLEOTIDE SEQUENCE</scope>
    <source>
        <strain evidence="1">Expedition CK06-06</strain>
    </source>
</reference>
<sequence length="111" mass="12573">GRIASGSNIGEILSKKAISSQRWRKWMVGKSQDASVAEVEANEELRLRITRICGHYVFDDPEVRDALARLTRNLSDLGIDAEGYVDDRIDKSIDRYVTCFNLENLTSKLIE</sequence>
<proteinExistence type="predicted"/>
<protein>
    <submittedName>
        <fullName evidence="1">Uncharacterized protein</fullName>
    </submittedName>
</protein>
<dbReference type="SUPFAM" id="SSF51569">
    <property type="entry name" value="Aldolase"/>
    <property type="match status" value="1"/>
</dbReference>
<name>X0TE46_9ZZZZ</name>
<dbReference type="EMBL" id="BARS01002492">
    <property type="protein sequence ID" value="GAF85581.1"/>
    <property type="molecule type" value="Genomic_DNA"/>
</dbReference>
<evidence type="ECO:0000313" key="1">
    <source>
        <dbReference type="EMBL" id="GAF85581.1"/>
    </source>
</evidence>
<organism evidence="1">
    <name type="scientific">marine sediment metagenome</name>
    <dbReference type="NCBI Taxonomy" id="412755"/>
    <lineage>
        <taxon>unclassified sequences</taxon>
        <taxon>metagenomes</taxon>
        <taxon>ecological metagenomes</taxon>
    </lineage>
</organism>
<dbReference type="AlphaFoldDB" id="X0TE46"/>